<dbReference type="PRINTS" id="PR00778">
    <property type="entry name" value="HTHARSR"/>
</dbReference>
<proteinExistence type="predicted"/>
<dbReference type="InterPro" id="IPR001845">
    <property type="entry name" value="HTH_ArsR_DNA-bd_dom"/>
</dbReference>
<dbReference type="Pfam" id="PF12840">
    <property type="entry name" value="HTH_20"/>
    <property type="match status" value="1"/>
</dbReference>
<evidence type="ECO:0000313" key="3">
    <source>
        <dbReference type="EMBL" id="MBB4140253.1"/>
    </source>
</evidence>
<dbReference type="InterPro" id="IPR036196">
    <property type="entry name" value="Ptyr_pPase_sf"/>
</dbReference>
<dbReference type="InterPro" id="IPR036390">
    <property type="entry name" value="WH_DNA-bd_sf"/>
</dbReference>
<dbReference type="RefSeq" id="WP_183499813.1">
    <property type="nucleotide sequence ID" value="NZ_BAABCO010000002.1"/>
</dbReference>
<protein>
    <submittedName>
        <fullName evidence="3">ArsR family transcriptional regulator</fullName>
    </submittedName>
</protein>
<dbReference type="InterPro" id="IPR011991">
    <property type="entry name" value="ArsR-like_HTH"/>
</dbReference>
<sequence length="300" mass="32420">MAQHAATPGLSVVADPTRARILQIIHNAPGARALVGKLADELGLRQPTVSHHMAALHAEGMVVRERDGRRVWYSIHPDQRERVDALLGPAPMTAATPDWSRVIDDLAARYRGTFNRETVARYVSDSRDLLAPRDGAPMLASRTAAFAASRLDDLERTDHHGKIPTVLFVCVQNAGRSQLAAGILRQLAGGRVVVRTAGSAPATAVRPAIVAALDEIGVSVGGEFPKPLTDDAVRAADVVITMGCGDACPVYPGRRYLDWDLEDPVDKPLDTVRRIRDDIDQRVRALLSQLFTDSGEQPAT</sequence>
<evidence type="ECO:0000259" key="2">
    <source>
        <dbReference type="PROSITE" id="PS50987"/>
    </source>
</evidence>
<organism evidence="3 4">
    <name type="scientific">Microbacterium invictum</name>
    <dbReference type="NCBI Taxonomy" id="515415"/>
    <lineage>
        <taxon>Bacteria</taxon>
        <taxon>Bacillati</taxon>
        <taxon>Actinomycetota</taxon>
        <taxon>Actinomycetes</taxon>
        <taxon>Micrococcales</taxon>
        <taxon>Microbacteriaceae</taxon>
        <taxon>Microbacterium</taxon>
    </lineage>
</organism>
<dbReference type="Gene3D" id="3.40.50.2300">
    <property type="match status" value="1"/>
</dbReference>
<reference evidence="3 4" key="1">
    <citation type="submission" date="2020-08" db="EMBL/GenBank/DDBJ databases">
        <title>Sequencing the genomes of 1000 actinobacteria strains.</title>
        <authorList>
            <person name="Klenk H.-P."/>
        </authorList>
    </citation>
    <scope>NUCLEOTIDE SEQUENCE [LARGE SCALE GENOMIC DNA]</scope>
    <source>
        <strain evidence="3 4">DSM 19600</strain>
    </source>
</reference>
<dbReference type="SUPFAM" id="SSF52788">
    <property type="entry name" value="Phosphotyrosine protein phosphatases I"/>
    <property type="match status" value="1"/>
</dbReference>
<dbReference type="Gene3D" id="1.10.10.10">
    <property type="entry name" value="Winged helix-like DNA-binding domain superfamily/Winged helix DNA-binding domain"/>
    <property type="match status" value="1"/>
</dbReference>
<comment type="caution">
    <text evidence="3">The sequence shown here is derived from an EMBL/GenBank/DDBJ whole genome shotgun (WGS) entry which is preliminary data.</text>
</comment>
<dbReference type="AlphaFoldDB" id="A0AA40VNC1"/>
<accession>A0AA40VNC1</accession>
<dbReference type="EMBL" id="JACIFH010000001">
    <property type="protein sequence ID" value="MBB4140253.1"/>
    <property type="molecule type" value="Genomic_DNA"/>
</dbReference>
<dbReference type="Gene3D" id="1.10.8.1060">
    <property type="entry name" value="Corynebacterium glutamicum thioredoxin-dependent arsenate reductase, N-terminal domain"/>
    <property type="match status" value="1"/>
</dbReference>
<evidence type="ECO:0000313" key="4">
    <source>
        <dbReference type="Proteomes" id="UP000549113"/>
    </source>
</evidence>
<dbReference type="SMART" id="SM00418">
    <property type="entry name" value="HTH_ARSR"/>
    <property type="match status" value="1"/>
</dbReference>
<dbReference type="PANTHER" id="PTHR43428:SF1">
    <property type="entry name" value="ARSENATE REDUCTASE"/>
    <property type="match status" value="1"/>
</dbReference>
<keyword evidence="1" id="KW-0059">Arsenical resistance</keyword>
<name>A0AA40VNC1_9MICO</name>
<dbReference type="Pfam" id="PF01451">
    <property type="entry name" value="LMWPc"/>
    <property type="match status" value="1"/>
</dbReference>
<dbReference type="InterPro" id="IPR023485">
    <property type="entry name" value="Ptyr_pPase"/>
</dbReference>
<keyword evidence="4" id="KW-1185">Reference proteome</keyword>
<dbReference type="InterPro" id="IPR036388">
    <property type="entry name" value="WH-like_DNA-bd_sf"/>
</dbReference>
<dbReference type="Proteomes" id="UP000549113">
    <property type="component" value="Unassembled WGS sequence"/>
</dbReference>
<dbReference type="GO" id="GO:0046685">
    <property type="term" value="P:response to arsenic-containing substance"/>
    <property type="evidence" value="ECO:0007669"/>
    <property type="project" value="UniProtKB-KW"/>
</dbReference>
<dbReference type="SMART" id="SM00226">
    <property type="entry name" value="LMWPc"/>
    <property type="match status" value="1"/>
</dbReference>
<dbReference type="InterPro" id="IPR048716">
    <property type="entry name" value="Phosphatase-like_N"/>
</dbReference>
<dbReference type="PANTHER" id="PTHR43428">
    <property type="entry name" value="ARSENATE REDUCTASE"/>
    <property type="match status" value="1"/>
</dbReference>
<dbReference type="SUPFAM" id="SSF46785">
    <property type="entry name" value="Winged helix' DNA-binding domain"/>
    <property type="match status" value="1"/>
</dbReference>
<dbReference type="NCBIfam" id="NF033788">
    <property type="entry name" value="HTH_metalloreg"/>
    <property type="match status" value="1"/>
</dbReference>
<feature type="domain" description="HTH arsR-type" evidence="2">
    <location>
        <begin position="1"/>
        <end position="98"/>
    </location>
</feature>
<dbReference type="GO" id="GO:0003700">
    <property type="term" value="F:DNA-binding transcription factor activity"/>
    <property type="evidence" value="ECO:0007669"/>
    <property type="project" value="InterPro"/>
</dbReference>
<dbReference type="PROSITE" id="PS50987">
    <property type="entry name" value="HTH_ARSR_2"/>
    <property type="match status" value="1"/>
</dbReference>
<dbReference type="Pfam" id="PF21234">
    <property type="entry name" value="Phosphatase-like_N"/>
    <property type="match status" value="1"/>
</dbReference>
<evidence type="ECO:0000256" key="1">
    <source>
        <dbReference type="ARBA" id="ARBA00022849"/>
    </source>
</evidence>
<dbReference type="CDD" id="cd00090">
    <property type="entry name" value="HTH_ARSR"/>
    <property type="match status" value="1"/>
</dbReference>
<dbReference type="CDD" id="cd16345">
    <property type="entry name" value="LMWP_ArsC"/>
    <property type="match status" value="1"/>
</dbReference>
<gene>
    <name evidence="3" type="ORF">BKA10_002047</name>
</gene>